<feature type="compositionally biased region" description="Basic residues" evidence="1">
    <location>
        <begin position="79"/>
        <end position="91"/>
    </location>
</feature>
<dbReference type="EMBL" id="BKCJ010000002">
    <property type="protein sequence ID" value="GEU28229.1"/>
    <property type="molecule type" value="Genomic_DNA"/>
</dbReference>
<feature type="region of interest" description="Disordered" evidence="1">
    <location>
        <begin position="894"/>
        <end position="917"/>
    </location>
</feature>
<accession>A0A699GE77</accession>
<reference evidence="2" key="1">
    <citation type="journal article" date="2019" name="Sci. Rep.">
        <title>Draft genome of Tanacetum cinerariifolium, the natural source of mosquito coil.</title>
        <authorList>
            <person name="Yamashiro T."/>
            <person name="Shiraishi A."/>
            <person name="Satake H."/>
            <person name="Nakayama K."/>
        </authorList>
    </citation>
    <scope>NUCLEOTIDE SEQUENCE</scope>
</reference>
<feature type="region of interest" description="Disordered" evidence="1">
    <location>
        <begin position="71"/>
        <end position="91"/>
    </location>
</feature>
<dbReference type="AlphaFoldDB" id="A0A699GE77"/>
<gene>
    <name evidence="2" type="ORF">Tci_000207</name>
</gene>
<evidence type="ECO:0000313" key="2">
    <source>
        <dbReference type="EMBL" id="GEU28229.1"/>
    </source>
</evidence>
<protein>
    <submittedName>
        <fullName evidence="2">Uncharacterized protein</fullName>
    </submittedName>
</protein>
<comment type="caution">
    <text evidence="2">The sequence shown here is derived from an EMBL/GenBank/DDBJ whole genome shotgun (WGS) entry which is preliminary data.</text>
</comment>
<name>A0A699GE77_TANCI</name>
<organism evidence="2">
    <name type="scientific">Tanacetum cinerariifolium</name>
    <name type="common">Dalmatian daisy</name>
    <name type="synonym">Chrysanthemum cinerariifolium</name>
    <dbReference type="NCBI Taxonomy" id="118510"/>
    <lineage>
        <taxon>Eukaryota</taxon>
        <taxon>Viridiplantae</taxon>
        <taxon>Streptophyta</taxon>
        <taxon>Embryophyta</taxon>
        <taxon>Tracheophyta</taxon>
        <taxon>Spermatophyta</taxon>
        <taxon>Magnoliopsida</taxon>
        <taxon>eudicotyledons</taxon>
        <taxon>Gunneridae</taxon>
        <taxon>Pentapetalae</taxon>
        <taxon>asterids</taxon>
        <taxon>campanulids</taxon>
        <taxon>Asterales</taxon>
        <taxon>Asteraceae</taxon>
        <taxon>Asteroideae</taxon>
        <taxon>Anthemideae</taxon>
        <taxon>Anthemidinae</taxon>
        <taxon>Tanacetum</taxon>
    </lineage>
</organism>
<proteinExistence type="predicted"/>
<evidence type="ECO:0000256" key="1">
    <source>
        <dbReference type="SAM" id="MobiDB-lite"/>
    </source>
</evidence>
<sequence length="917" mass="97353">MRHPLARRRDQRIALHAGQLVIGDQHVELRSQHRQRFLGRGHRPHVVADQADHVVGALADLRFILHQQDVEPTGGAGRHPGRRRHGGRGGCRGRRCDLDRLLLAVAEHVADLARQAFLGIGLADQLHAGIEPAAVDDGVFRVAGREQHGNPGQAFPGLARQFRAAQRAGHHHVGKQQVDRHAAVDHRQRGRGVAGFEHAIAQFGEHVHHGGAHVVVVLGHQDGFAAAHDGLGFQHGVRVFRLARARQVQLDGRALAHLAVDLDVAARLLDQAIHHRQAEAGALAFRLGGKERFERLRQHLCRHAAARVADGNHDVLAGRDVGMALAVRAVEQGIVDFDGEPAGAFHGVARIDGQVQDRVFHLGHVDGSAPQAAGHHGLDFHFGAQRAAQHVFHAVEQAADLDHLGRQRLAPGERQQVAGQAGAALDAGQRIVEPALDVGPVVHQRRDQLQITRDNLQQIIEIVRHAAGQLADGFHFLGLLQRRLGAAHGVGLLQVGRDVAADGVNKTGVGRCRPRQAAVAAVLAAIAVFKAEHVGAATERGHFGQGVGLVVGMDQLHEAGADHVRALPAQDGGERGIDGDQARVEIGHQQHVLGQAPHAVALFGAGGHLLLQGGVHDGQRLGRRFLVVDVGAAADPARQRSFGAADRHRTGQVPAVGAVVAADAELGLVRRAGAHGVGPAAGRRVHVVGMDDAAPAGAIQAARRHPGIFVHAVVEPVERTVGRRGPHMVQRGLGKRAELGFAVAQRPLGGDLGGGFHHQRDHAADLAVVIGGRKIIEVGVQQLGHAGAQQRQFLVHIGQRAALHHHAHHVIVEIGHLGPAFPHLRAQQGGMALPRKHGVGIVVDHVAVLAPQGDDGHGRAQHIAQRGLHARMPGGDGAERRLLPREGVDQSGVDALLGQKGGELHAKGGEMSIRRSL</sequence>